<keyword evidence="6 9" id="KW-0238">DNA-binding</keyword>
<sequence length="257" mass="29076">MKKWKPGPMAILQTSVQTSSFSIHMLRNAKDLFEEKHASFKNEVNQSEKVRAKVADPDKLRNNLEAYDTGETTLSTSDRRPESLQLESKPEMTDLEKEILENISDMDKLKSLNKRNPKWLPKAEKKPAEKKPAAAEKAPAEKKPRAEKKLPKEGATEKKKKKAKKNVETYKIYIFKVLKQVHPDIGISSKAMGIMNSFINDIFEKLAQESSRLARYNKKPTITSREIQTAVRLVLPGELAKHAVSEGTKAVTKFTSS</sequence>
<comment type="subunit">
    <text evidence="9">The nucleosome is a histone octamer containing two molecules each of H2A, H2B, H3 and H4 assembled in one H3-H4 heterotetramer and two H2A-H2B heterodimers. The octamer wraps approximately 147 bp of DNA.</text>
</comment>
<evidence type="ECO:0000256" key="10">
    <source>
        <dbReference type="SAM" id="MobiDB-lite"/>
    </source>
</evidence>
<evidence type="ECO:0000256" key="9">
    <source>
        <dbReference type="RuleBase" id="RU000451"/>
    </source>
</evidence>
<feature type="compositionally biased region" description="Basic and acidic residues" evidence="10">
    <location>
        <begin position="42"/>
        <end position="62"/>
    </location>
</feature>
<evidence type="ECO:0000256" key="4">
    <source>
        <dbReference type="ARBA" id="ARBA00006846"/>
    </source>
</evidence>
<comment type="caution">
    <text evidence="12">The sequence shown here is derived from an EMBL/GenBank/DDBJ whole genome shotgun (WGS) entry which is preliminary data.</text>
</comment>
<comment type="similarity">
    <text evidence="4 9">Belongs to the histone H2B family.</text>
</comment>
<dbReference type="InterPro" id="IPR009072">
    <property type="entry name" value="Histone-fold"/>
</dbReference>
<dbReference type="Proteomes" id="UP001141253">
    <property type="component" value="Chromosome 10"/>
</dbReference>
<keyword evidence="7 9" id="KW-0539">Nucleus</keyword>
<dbReference type="CDD" id="cd22910">
    <property type="entry name" value="HFD_H2B"/>
    <property type="match status" value="1"/>
</dbReference>
<feature type="compositionally biased region" description="Basic and acidic residues" evidence="10">
    <location>
        <begin position="77"/>
        <end position="93"/>
    </location>
</feature>
<dbReference type="SMART" id="SM00427">
    <property type="entry name" value="H2B"/>
    <property type="match status" value="1"/>
</dbReference>
<evidence type="ECO:0000313" key="13">
    <source>
        <dbReference type="Proteomes" id="UP001141253"/>
    </source>
</evidence>
<dbReference type="InterPro" id="IPR055333">
    <property type="entry name" value="HISTONE_H2B_site"/>
</dbReference>
<dbReference type="EMBL" id="JAPFFI010000024">
    <property type="protein sequence ID" value="KAJ6311452.1"/>
    <property type="molecule type" value="Genomic_DNA"/>
</dbReference>
<dbReference type="InterPro" id="IPR007125">
    <property type="entry name" value="H2A/H2B/H3"/>
</dbReference>
<keyword evidence="8 9" id="KW-0544">Nucleosome core</keyword>
<evidence type="ECO:0000256" key="7">
    <source>
        <dbReference type="ARBA" id="ARBA00023242"/>
    </source>
</evidence>
<evidence type="ECO:0000256" key="3">
    <source>
        <dbReference type="ARBA" id="ARBA00004286"/>
    </source>
</evidence>
<evidence type="ECO:0000256" key="2">
    <source>
        <dbReference type="ARBA" id="ARBA00004123"/>
    </source>
</evidence>
<feature type="region of interest" description="Disordered" evidence="10">
    <location>
        <begin position="110"/>
        <end position="162"/>
    </location>
</feature>
<evidence type="ECO:0000259" key="11">
    <source>
        <dbReference type="Pfam" id="PF00125"/>
    </source>
</evidence>
<proteinExistence type="inferred from homology"/>
<dbReference type="PRINTS" id="PR00621">
    <property type="entry name" value="HISTONEH2B"/>
</dbReference>
<dbReference type="PROSITE" id="PS00357">
    <property type="entry name" value="HISTONE_H2B"/>
    <property type="match status" value="1"/>
</dbReference>
<evidence type="ECO:0000256" key="8">
    <source>
        <dbReference type="ARBA" id="ARBA00023269"/>
    </source>
</evidence>
<dbReference type="Pfam" id="PF00125">
    <property type="entry name" value="Histone"/>
    <property type="match status" value="1"/>
</dbReference>
<keyword evidence="5 9" id="KW-0158">Chromosome</keyword>
<feature type="region of interest" description="Disordered" evidence="10">
    <location>
        <begin position="42"/>
        <end position="93"/>
    </location>
</feature>
<comment type="subcellular location">
    <subcellularLocation>
        <location evidence="3">Chromosome</location>
    </subcellularLocation>
    <subcellularLocation>
        <location evidence="2 9">Nucleus</location>
    </subcellularLocation>
</comment>
<dbReference type="InterPro" id="IPR000558">
    <property type="entry name" value="Histone_H2B"/>
</dbReference>
<keyword evidence="13" id="KW-1185">Reference proteome</keyword>
<dbReference type="PANTHER" id="PTHR23428">
    <property type="entry name" value="HISTONE H2B"/>
    <property type="match status" value="1"/>
</dbReference>
<evidence type="ECO:0000256" key="5">
    <source>
        <dbReference type="ARBA" id="ARBA00022454"/>
    </source>
</evidence>
<evidence type="ECO:0000313" key="12">
    <source>
        <dbReference type="EMBL" id="KAJ6311452.1"/>
    </source>
</evidence>
<gene>
    <name evidence="12" type="ORF">OIU77_013251</name>
</gene>
<reference evidence="12" key="1">
    <citation type="submission" date="2022-10" db="EMBL/GenBank/DDBJ databases">
        <authorList>
            <person name="Hyden B.L."/>
            <person name="Feng K."/>
            <person name="Yates T."/>
            <person name="Jawdy S."/>
            <person name="Smart L.B."/>
            <person name="Muchero W."/>
        </authorList>
    </citation>
    <scope>NUCLEOTIDE SEQUENCE</scope>
    <source>
        <tissue evidence="12">Shoot tip</tissue>
    </source>
</reference>
<organism evidence="12 13">
    <name type="scientific">Salix suchowensis</name>
    <dbReference type="NCBI Taxonomy" id="1278906"/>
    <lineage>
        <taxon>Eukaryota</taxon>
        <taxon>Viridiplantae</taxon>
        <taxon>Streptophyta</taxon>
        <taxon>Embryophyta</taxon>
        <taxon>Tracheophyta</taxon>
        <taxon>Spermatophyta</taxon>
        <taxon>Magnoliopsida</taxon>
        <taxon>eudicotyledons</taxon>
        <taxon>Gunneridae</taxon>
        <taxon>Pentapetalae</taxon>
        <taxon>rosids</taxon>
        <taxon>fabids</taxon>
        <taxon>Malpighiales</taxon>
        <taxon>Salicaceae</taxon>
        <taxon>Saliceae</taxon>
        <taxon>Salix</taxon>
    </lineage>
</organism>
<feature type="domain" description="Core Histone H2A/H2B/H3" evidence="11">
    <location>
        <begin position="155"/>
        <end position="233"/>
    </location>
</feature>
<reference evidence="12" key="2">
    <citation type="journal article" date="2023" name="Int. J. Mol. Sci.">
        <title>De Novo Assembly and Annotation of 11 Diverse Shrub Willow (Salix) Genomes Reveals Novel Gene Organization in Sex-Linked Regions.</title>
        <authorList>
            <person name="Hyden B."/>
            <person name="Feng K."/>
            <person name="Yates T.B."/>
            <person name="Jawdy S."/>
            <person name="Cereghino C."/>
            <person name="Smart L.B."/>
            <person name="Muchero W."/>
        </authorList>
    </citation>
    <scope>NUCLEOTIDE SEQUENCE</scope>
    <source>
        <tissue evidence="12">Shoot tip</tissue>
    </source>
</reference>
<evidence type="ECO:0000256" key="6">
    <source>
        <dbReference type="ARBA" id="ARBA00023125"/>
    </source>
</evidence>
<dbReference type="SUPFAM" id="SSF47113">
    <property type="entry name" value="Histone-fold"/>
    <property type="match status" value="1"/>
</dbReference>
<accession>A0ABQ8ZTH9</accession>
<dbReference type="Gene3D" id="1.10.20.10">
    <property type="entry name" value="Histone, subunit A"/>
    <property type="match status" value="1"/>
</dbReference>
<feature type="compositionally biased region" description="Basic and acidic residues" evidence="10">
    <location>
        <begin position="121"/>
        <end position="157"/>
    </location>
</feature>
<protein>
    <recommendedName>
        <fullName evidence="9">Histone H2B</fullName>
    </recommendedName>
</protein>
<name>A0ABQ8ZTH9_9ROSI</name>
<evidence type="ECO:0000256" key="1">
    <source>
        <dbReference type="ARBA" id="ARBA00002001"/>
    </source>
</evidence>
<comment type="function">
    <text evidence="1">Core component of nucleosome. Nucleosomes wrap and compact DNA into chromatin, limiting DNA accessibility to the cellular machineries which require DNA as a template. Histones thereby play a central role in transcription regulation, DNA repair, DNA replication and chromosomal stability. DNA accessibility is regulated via a complex set of post-translational modifications of histones, also called histone code, and nucleosome remodeling.</text>
</comment>